<evidence type="ECO:0000256" key="5">
    <source>
        <dbReference type="SAM" id="SignalP"/>
    </source>
</evidence>
<gene>
    <name evidence="7" type="primary">LOC104227417</name>
</gene>
<evidence type="ECO:0000256" key="2">
    <source>
        <dbReference type="ARBA" id="ARBA00022690"/>
    </source>
</evidence>
<dbReference type="RefSeq" id="XP_009777962.1">
    <property type="nucleotide sequence ID" value="XM_009779660.1"/>
</dbReference>
<feature type="signal peptide" evidence="5">
    <location>
        <begin position="1"/>
        <end position="29"/>
    </location>
</feature>
<dbReference type="SUPFAM" id="SSF100897">
    <property type="entry name" value="Plant proteinase inhibitors"/>
    <property type="match status" value="11"/>
</dbReference>
<name>A0A1U7WDA6_NICSY</name>
<dbReference type="InterPro" id="IPR051391">
    <property type="entry name" value="Protease_inhibitor_I20"/>
</dbReference>
<accession>A0A1U7WDA6</accession>
<reference evidence="6" key="1">
    <citation type="journal article" date="2013" name="Genome Biol.">
        <title>Reference genomes and transcriptomes of Nicotiana sylvestris and Nicotiana tomentosiformis.</title>
        <authorList>
            <person name="Sierro N."/>
            <person name="Battey J.N."/>
            <person name="Ouadi S."/>
            <person name="Bovet L."/>
            <person name="Goepfert S."/>
            <person name="Bakaher N."/>
            <person name="Peitsch M.C."/>
            <person name="Ivanov N.V."/>
        </authorList>
    </citation>
    <scope>NUCLEOTIDE SEQUENCE [LARGE SCALE GENOMIC DNA]</scope>
</reference>
<dbReference type="Pfam" id="PF02428">
    <property type="entry name" value="Prot_inhib_II"/>
    <property type="match status" value="11"/>
</dbReference>
<evidence type="ECO:0000313" key="6">
    <source>
        <dbReference type="Proteomes" id="UP000189701"/>
    </source>
</evidence>
<dbReference type="AlphaFoldDB" id="A0A1U7WDA6"/>
<dbReference type="InterPro" id="IPR003465">
    <property type="entry name" value="Prot_inh_I20"/>
</dbReference>
<evidence type="ECO:0000313" key="7">
    <source>
        <dbReference type="RefSeq" id="XP_009777962.1"/>
    </source>
</evidence>
<dbReference type="OrthoDB" id="1286142at2759"/>
<dbReference type="PANTHER" id="PTHR33832">
    <property type="entry name" value="SERINE-TYPE ENDOPEPTIDASE INHIBITOR"/>
    <property type="match status" value="1"/>
</dbReference>
<dbReference type="Proteomes" id="UP000189701">
    <property type="component" value="Unplaced"/>
</dbReference>
<sequence>MAVHRVSFLALLLLLGMSLLVSNVEHADAKACPLNCDPRIAYGVCPRSEEKKNDRICTNCCAGTKGCKYFSDDGTFVCEGESDPRNPKACPRNCDPRIAYGICPLSEEKKNDRICTNCCAGTKGCKYFSDDGTFVCEGESDPRNPKACPRNCDPRIAYGICPLSEEKKNDRICTNCCAGTKGCKYFSDDGTFVCEGESDPRNPKACPRNCDPRIAYGICPLSEEKKNDRICTNCCAGTKGCKYFSDDGTFVCEGESDPRNPKACPRNCDPRIAYGICPLSEEKKNDRICTNCCAGTKGCKYFSDDGTFVCEGESDPRNPKACPRNCDPRIAYGICPLSEEKKNDRICTNCCAGTKGCKYFSDDGTFVCEGESDPRNPKACPRNCDPRIAYGICPLSEEKKNDRICTNCCAGTKGCKYFSDDGTFVCEGESDPRNPKACPRNCDPRIAYGICPLSEEKKNDRICTNCCAGTKGCKYFSDDGTFVCEGESDPRNPKACPRNCDPRIAYGICPLSEEKKNDRICTNCCAGTKGCKYFSNDGTFVCEGESDPRNPKACTLNCDPRIAYGICPLSEEKKNDRICTNCCAGKKGCKYFSDDGTFVCEGESDPRNPKACPRNCDGRIAYGICPLSEEKKNDRICTNCCAGKKGCKYFSDDGTFICEGESEYASKVDEYVREVENDLQKSKVAVS</sequence>
<comment type="similarity">
    <text evidence="1">Belongs to the protease inhibitor I20 (potato type II proteinase inhibitor) family.</text>
</comment>
<evidence type="ECO:0000256" key="4">
    <source>
        <dbReference type="ARBA" id="ARBA00023157"/>
    </source>
</evidence>
<organism evidence="6 7">
    <name type="scientific">Nicotiana sylvestris</name>
    <name type="common">Wood tobacco</name>
    <name type="synonym">South American tobacco</name>
    <dbReference type="NCBI Taxonomy" id="4096"/>
    <lineage>
        <taxon>Eukaryota</taxon>
        <taxon>Viridiplantae</taxon>
        <taxon>Streptophyta</taxon>
        <taxon>Embryophyta</taxon>
        <taxon>Tracheophyta</taxon>
        <taxon>Spermatophyta</taxon>
        <taxon>Magnoliopsida</taxon>
        <taxon>eudicotyledons</taxon>
        <taxon>Gunneridae</taxon>
        <taxon>Pentapetalae</taxon>
        <taxon>asterids</taxon>
        <taxon>lamiids</taxon>
        <taxon>Solanales</taxon>
        <taxon>Solanaceae</taxon>
        <taxon>Nicotianoideae</taxon>
        <taxon>Nicotianeae</taxon>
        <taxon>Nicotiana</taxon>
    </lineage>
</organism>
<evidence type="ECO:0000256" key="1">
    <source>
        <dbReference type="ARBA" id="ARBA00007766"/>
    </source>
</evidence>
<keyword evidence="3" id="KW-0722">Serine protease inhibitor</keyword>
<reference evidence="7" key="2">
    <citation type="submission" date="2025-08" db="UniProtKB">
        <authorList>
            <consortium name="RefSeq"/>
        </authorList>
    </citation>
    <scope>IDENTIFICATION</scope>
    <source>
        <tissue evidence="7">Leaf</tissue>
    </source>
</reference>
<evidence type="ECO:0000256" key="3">
    <source>
        <dbReference type="ARBA" id="ARBA00022900"/>
    </source>
</evidence>
<feature type="chain" id="PRO_5010545573" evidence="5">
    <location>
        <begin position="30"/>
        <end position="687"/>
    </location>
</feature>
<proteinExistence type="inferred from homology"/>
<protein>
    <submittedName>
        <fullName evidence="7">Uncharacterized protein LOC104227417</fullName>
    </submittedName>
</protein>
<dbReference type="STRING" id="4096.A0A1U7WDA6"/>
<keyword evidence="4" id="KW-1015">Disulfide bond</keyword>
<keyword evidence="5" id="KW-0732">Signal</keyword>
<dbReference type="Gene3D" id="3.30.60.30">
    <property type="match status" value="12"/>
</dbReference>
<dbReference type="PANTHER" id="PTHR33832:SF26">
    <property type="entry name" value="PROTEINASE INHIBITOR TYPE-2 TR8"/>
    <property type="match status" value="1"/>
</dbReference>
<keyword evidence="2" id="KW-0646">Protease inhibitor</keyword>
<dbReference type="eggNOG" id="ENOG502SBHN">
    <property type="taxonomic scope" value="Eukaryota"/>
</dbReference>
<dbReference type="GO" id="GO:0004867">
    <property type="term" value="F:serine-type endopeptidase inhibitor activity"/>
    <property type="evidence" value="ECO:0007669"/>
    <property type="project" value="UniProtKB-KW"/>
</dbReference>
<keyword evidence="6" id="KW-1185">Reference proteome</keyword>